<feature type="compositionally biased region" description="Basic and acidic residues" evidence="2">
    <location>
        <begin position="7"/>
        <end position="18"/>
    </location>
</feature>
<feature type="compositionally biased region" description="Low complexity" evidence="2">
    <location>
        <begin position="45"/>
        <end position="128"/>
    </location>
</feature>
<dbReference type="VEuPathDB" id="FungiDB:RhiirA1_479159"/>
<feature type="region of interest" description="Disordered" evidence="2">
    <location>
        <begin position="1"/>
        <end position="133"/>
    </location>
</feature>
<comment type="caution">
    <text evidence="3">The sequence shown here is derived from an EMBL/GenBank/DDBJ whole genome shotgun (WGS) entry which is preliminary data.</text>
</comment>
<evidence type="ECO:0000313" key="3">
    <source>
        <dbReference type="EMBL" id="PKY60888.1"/>
    </source>
</evidence>
<sequence>MQQSGKKSVEKSRQESHKQTSSQEFVSSDSPKQTSISKQSTASGSSSIKTQKQASKQQSAASSSGSTKTQKQASKQESAASSSSSIKTQKQASKQESAASGSSSTKTQKTSESAASSSSSTKTQKQTSIPEALEDNGPFRLVVPSSLYSQQSRMVLPIRNVTLHRELTPITRTAEPYRSNVHRELTPITRTAEPRESMPIIREPYSSNWTRDVNETYDLREENAYLRGRIDELNRQLDNANGELRDLRLDVGQLQSYNNILSQENDGLHHRHSSDLQDIEFEEDQ</sequence>
<dbReference type="EMBL" id="LLXI01004711">
    <property type="protein sequence ID" value="PKY60888.1"/>
    <property type="molecule type" value="Genomic_DNA"/>
</dbReference>
<feature type="coiled-coil region" evidence="1">
    <location>
        <begin position="223"/>
        <end position="250"/>
    </location>
</feature>
<proteinExistence type="predicted"/>
<dbReference type="VEuPathDB" id="FungiDB:RhiirA1_473686"/>
<feature type="compositionally biased region" description="Polar residues" evidence="2">
    <location>
        <begin position="19"/>
        <end position="44"/>
    </location>
</feature>
<protein>
    <submittedName>
        <fullName evidence="3">Uncharacterized protein</fullName>
    </submittedName>
</protein>
<evidence type="ECO:0000256" key="2">
    <source>
        <dbReference type="SAM" id="MobiDB-lite"/>
    </source>
</evidence>
<accession>A0A2I1HPS0</accession>
<name>A0A2I1HPS0_9GLOM</name>
<dbReference type="VEuPathDB" id="FungiDB:RhiirFUN_007926"/>
<organism evidence="3 4">
    <name type="scientific">Rhizophagus irregularis</name>
    <dbReference type="NCBI Taxonomy" id="588596"/>
    <lineage>
        <taxon>Eukaryota</taxon>
        <taxon>Fungi</taxon>
        <taxon>Fungi incertae sedis</taxon>
        <taxon>Mucoromycota</taxon>
        <taxon>Glomeromycotina</taxon>
        <taxon>Glomeromycetes</taxon>
        <taxon>Glomerales</taxon>
        <taxon>Glomeraceae</taxon>
        <taxon>Rhizophagus</taxon>
    </lineage>
</organism>
<feature type="region of interest" description="Disordered" evidence="2">
    <location>
        <begin position="265"/>
        <end position="285"/>
    </location>
</feature>
<evidence type="ECO:0000256" key="1">
    <source>
        <dbReference type="SAM" id="Coils"/>
    </source>
</evidence>
<dbReference type="Proteomes" id="UP000234323">
    <property type="component" value="Unassembled WGS sequence"/>
</dbReference>
<evidence type="ECO:0000313" key="4">
    <source>
        <dbReference type="Proteomes" id="UP000234323"/>
    </source>
</evidence>
<gene>
    <name evidence="3" type="ORF">RhiirA4_485142</name>
</gene>
<keyword evidence="1" id="KW-0175">Coiled coil</keyword>
<dbReference type="AlphaFoldDB" id="A0A2I1HPS0"/>
<keyword evidence="4" id="KW-1185">Reference proteome</keyword>
<reference evidence="3 4" key="1">
    <citation type="submission" date="2015-10" db="EMBL/GenBank/DDBJ databases">
        <title>Genome analyses suggest a sexual origin of heterokaryosis in a supposedly ancient asexual fungus.</title>
        <authorList>
            <person name="Ropars J."/>
            <person name="Sedzielewska K."/>
            <person name="Noel J."/>
            <person name="Charron P."/>
            <person name="Farinelli L."/>
            <person name="Marton T."/>
            <person name="Kruger M."/>
            <person name="Pelin A."/>
            <person name="Brachmann A."/>
            <person name="Corradi N."/>
        </authorList>
    </citation>
    <scope>NUCLEOTIDE SEQUENCE [LARGE SCALE GENOMIC DNA]</scope>
    <source>
        <strain evidence="3 4">A4</strain>
    </source>
</reference>
<dbReference type="VEuPathDB" id="FungiDB:FUN_004345"/>